<dbReference type="HOGENOM" id="CLU_2300281_0_0_0"/>
<comment type="caution">
    <text evidence="1">The sequence shown here is derived from an EMBL/GenBank/DDBJ whole genome shotgun (WGS) entry which is preliminary data.</text>
</comment>
<gene>
    <name evidence="1" type="ORF">DSM3645_24515</name>
</gene>
<name>A3ZUZ4_9BACT</name>
<protein>
    <submittedName>
        <fullName evidence="1">Uncharacterized protein</fullName>
    </submittedName>
</protein>
<organism evidence="1 2">
    <name type="scientific">Blastopirellula marina DSM 3645</name>
    <dbReference type="NCBI Taxonomy" id="314230"/>
    <lineage>
        <taxon>Bacteria</taxon>
        <taxon>Pseudomonadati</taxon>
        <taxon>Planctomycetota</taxon>
        <taxon>Planctomycetia</taxon>
        <taxon>Pirellulales</taxon>
        <taxon>Pirellulaceae</taxon>
        <taxon>Blastopirellula</taxon>
    </lineage>
</organism>
<dbReference type="Proteomes" id="UP000004358">
    <property type="component" value="Unassembled WGS sequence"/>
</dbReference>
<dbReference type="RefSeq" id="WP_002652800.1">
    <property type="nucleotide sequence ID" value="NZ_CH672376.1"/>
</dbReference>
<evidence type="ECO:0000313" key="2">
    <source>
        <dbReference type="Proteomes" id="UP000004358"/>
    </source>
</evidence>
<dbReference type="AlphaFoldDB" id="A3ZUZ4"/>
<reference evidence="1 2" key="1">
    <citation type="submission" date="2006-02" db="EMBL/GenBank/DDBJ databases">
        <authorList>
            <person name="Amann R."/>
            <person name="Ferriera S."/>
            <person name="Johnson J."/>
            <person name="Kravitz S."/>
            <person name="Halpern A."/>
            <person name="Remington K."/>
            <person name="Beeson K."/>
            <person name="Tran B."/>
            <person name="Rogers Y.-H."/>
            <person name="Friedman R."/>
            <person name="Venter J.C."/>
        </authorList>
    </citation>
    <scope>NUCLEOTIDE SEQUENCE [LARGE SCALE GENOMIC DNA]</scope>
    <source>
        <strain evidence="1 2">DSM 3645</strain>
    </source>
</reference>
<dbReference type="STRING" id="314230.DSM3645_24515"/>
<proteinExistence type="predicted"/>
<dbReference type="EMBL" id="AANZ01000013">
    <property type="protein sequence ID" value="EAQ79730.1"/>
    <property type="molecule type" value="Genomic_DNA"/>
</dbReference>
<sequence length="100" mass="11739">MHFNRIQWYANWPESQAAFSPQAEVPITTVDDIIGVCPAFGTLLRRARAARRRRRVSCNTYEYYKRQLHQLVGWYTKNERLQTTDCYTIAHSALVDALDF</sequence>
<evidence type="ECO:0000313" key="1">
    <source>
        <dbReference type="EMBL" id="EAQ79730.1"/>
    </source>
</evidence>
<accession>A3ZUZ4</accession>